<keyword evidence="3" id="KW-1185">Reference proteome</keyword>
<feature type="non-terminal residue" evidence="2">
    <location>
        <position position="1"/>
    </location>
</feature>
<proteinExistence type="predicted"/>
<accession>A0A4Y2WLV6</accession>
<organism evidence="2 3">
    <name type="scientific">Araneus ventricosus</name>
    <name type="common">Orbweaver spider</name>
    <name type="synonym">Epeira ventricosa</name>
    <dbReference type="NCBI Taxonomy" id="182803"/>
    <lineage>
        <taxon>Eukaryota</taxon>
        <taxon>Metazoa</taxon>
        <taxon>Ecdysozoa</taxon>
        <taxon>Arthropoda</taxon>
        <taxon>Chelicerata</taxon>
        <taxon>Arachnida</taxon>
        <taxon>Araneae</taxon>
        <taxon>Araneomorphae</taxon>
        <taxon>Entelegynae</taxon>
        <taxon>Araneoidea</taxon>
        <taxon>Araneidae</taxon>
        <taxon>Araneus</taxon>
    </lineage>
</organism>
<protein>
    <submittedName>
        <fullName evidence="2">Uncharacterized protein</fullName>
    </submittedName>
</protein>
<gene>
    <name evidence="2" type="ORF">AVEN_182031_1</name>
</gene>
<evidence type="ECO:0000256" key="1">
    <source>
        <dbReference type="SAM" id="MobiDB-lite"/>
    </source>
</evidence>
<reference evidence="2 3" key="1">
    <citation type="journal article" date="2019" name="Sci. Rep.">
        <title>Orb-weaving spider Araneus ventricosus genome elucidates the spidroin gene catalogue.</title>
        <authorList>
            <person name="Kono N."/>
            <person name="Nakamura H."/>
            <person name="Ohtoshi R."/>
            <person name="Moran D.A.P."/>
            <person name="Shinohara A."/>
            <person name="Yoshida Y."/>
            <person name="Fujiwara M."/>
            <person name="Mori M."/>
            <person name="Tomita M."/>
            <person name="Arakawa K."/>
        </authorList>
    </citation>
    <scope>NUCLEOTIDE SEQUENCE [LARGE SCALE GENOMIC DNA]</scope>
</reference>
<sequence length="169" mass="18537">FYTRCVCSVISLPTRLVHHLLQQHPPPHPAGQEEAEQRGQGAPVPLALLHDRLARLHPGPLHQGVPLLALPLLHRTLGGDDHLGDAPADALLPPEERRHAPVQGVHVQHGRRGRLCDILPERQGGAHPLQVLGLLRHRLRRKLCPYDALVLEERPGGLVPHTGTRGGVF</sequence>
<comment type="caution">
    <text evidence="2">The sequence shown here is derived from an EMBL/GenBank/DDBJ whole genome shotgun (WGS) entry which is preliminary data.</text>
</comment>
<evidence type="ECO:0000313" key="3">
    <source>
        <dbReference type="Proteomes" id="UP000499080"/>
    </source>
</evidence>
<dbReference type="Proteomes" id="UP000499080">
    <property type="component" value="Unassembled WGS sequence"/>
</dbReference>
<evidence type="ECO:0000313" key="2">
    <source>
        <dbReference type="EMBL" id="GBO37594.1"/>
    </source>
</evidence>
<name>A0A4Y2WLV6_ARAVE</name>
<feature type="region of interest" description="Disordered" evidence="1">
    <location>
        <begin position="21"/>
        <end position="40"/>
    </location>
</feature>
<dbReference type="EMBL" id="BGPR01062101">
    <property type="protein sequence ID" value="GBO37594.1"/>
    <property type="molecule type" value="Genomic_DNA"/>
</dbReference>
<dbReference type="AlphaFoldDB" id="A0A4Y2WLV6"/>